<dbReference type="Pfam" id="PF13541">
    <property type="entry name" value="ChlI"/>
    <property type="match status" value="1"/>
</dbReference>
<feature type="domain" description="Magnesium chelatase ChlI-like catalytic" evidence="1">
    <location>
        <begin position="190"/>
        <end position="393"/>
    </location>
</feature>
<evidence type="ECO:0000313" key="4">
    <source>
        <dbReference type="Proteomes" id="UP000273154"/>
    </source>
</evidence>
<dbReference type="InterPro" id="IPR014721">
    <property type="entry name" value="Ribsml_uS5_D2-typ_fold_subgr"/>
</dbReference>
<evidence type="ECO:0008006" key="5">
    <source>
        <dbReference type="Google" id="ProtNLM"/>
    </source>
</evidence>
<dbReference type="RefSeq" id="WP_126421906.1">
    <property type="nucleotide sequence ID" value="NZ_AP019367.1"/>
</dbReference>
<dbReference type="InterPro" id="IPR004482">
    <property type="entry name" value="Mg_chelat-rel"/>
</dbReference>
<dbReference type="InterPro" id="IPR027417">
    <property type="entry name" value="P-loop_NTPase"/>
</dbReference>
<name>A0A3G9K7F0_9ACTN</name>
<sequence length="505" mass="53023">MGCLTIHAATLRGVEAAHVTVEVALTGGLPNITIVGKPSASVLESRNRIRCALSQCGFEVPRMGVTVNLAPSDMKKTGTGLDLPMAIAILAATGQIPTNDLDRCLFVGELGLGGMVSGVSGGIAYALLARGLGLALVGPRDFILSSVGASTGEDTLILDNLSQLKRGVPSLTASEGYATRCDNVDASALDYADVVDQEQAKRALVIAAAGGHGALMTGPPGAGKTMLAKRLPTILPPLEEDEALEAMLVHSVCALPVDDIVLGRRPFRAPHHAISLAGLVGGGNPVTPGEASLAHGGVLFLDELPEFSPSVLQSLRQPMEDGEIRLVRADGTYSFPSRFQLLAAANPCPCGHFGDRGHVCRCSPSQIARYQSRVGGALMDRIDVFVDVTRPSASDVIKGTRGLSSSEMRAQVMRGREFASWRRSRQHMELDGTIEGCSLSGKAQSLLELMAERLSLGGRAIARTARVARTIADLVERESVEADDIAEACAYRSRYALEGDAHGSS</sequence>
<gene>
    <name evidence="3" type="primary">sms1</name>
    <name evidence="3" type="ORF">Pcatena_08310</name>
</gene>
<dbReference type="Pfam" id="PF01078">
    <property type="entry name" value="Mg_chelatase"/>
    <property type="match status" value="1"/>
</dbReference>
<dbReference type="Pfam" id="PF13335">
    <property type="entry name" value="Mg_chelatase_C"/>
    <property type="match status" value="1"/>
</dbReference>
<proteinExistence type="predicted"/>
<evidence type="ECO:0000259" key="1">
    <source>
        <dbReference type="Pfam" id="PF01078"/>
    </source>
</evidence>
<dbReference type="KEGG" id="pcat:Pcatena_08310"/>
<dbReference type="CDD" id="cd00009">
    <property type="entry name" value="AAA"/>
    <property type="match status" value="1"/>
</dbReference>
<dbReference type="NCBIfam" id="TIGR00368">
    <property type="entry name" value="YifB family Mg chelatase-like AAA ATPase"/>
    <property type="match status" value="1"/>
</dbReference>
<organism evidence="3 4">
    <name type="scientific">Parolsenella catena</name>
    <dbReference type="NCBI Taxonomy" id="2003188"/>
    <lineage>
        <taxon>Bacteria</taxon>
        <taxon>Bacillati</taxon>
        <taxon>Actinomycetota</taxon>
        <taxon>Coriobacteriia</taxon>
        <taxon>Coriobacteriales</taxon>
        <taxon>Atopobiaceae</taxon>
        <taxon>Parolsenella</taxon>
    </lineage>
</organism>
<dbReference type="InterPro" id="IPR045006">
    <property type="entry name" value="CHLI-like"/>
</dbReference>
<dbReference type="GeneID" id="88848963"/>
<dbReference type="InterPro" id="IPR020568">
    <property type="entry name" value="Ribosomal_Su5_D2-typ_SF"/>
</dbReference>
<dbReference type="PANTHER" id="PTHR32039">
    <property type="entry name" value="MAGNESIUM-CHELATASE SUBUNIT CHLI"/>
    <property type="match status" value="1"/>
</dbReference>
<feature type="domain" description="Mg chelatase-related protein C-terminal" evidence="2">
    <location>
        <begin position="404"/>
        <end position="492"/>
    </location>
</feature>
<dbReference type="InterPro" id="IPR000523">
    <property type="entry name" value="Mg_chelatse_chII-like_cat_dom"/>
</dbReference>
<reference evidence="4" key="1">
    <citation type="submission" date="2018-11" db="EMBL/GenBank/DDBJ databases">
        <title>Comparative genomics of Parolsenella catena and Libanicoccus massiliensis: Reclassification of Libanicoccus massiliensis as Parolsenella massiliensis comb. nov.</title>
        <authorList>
            <person name="Sakamoto M."/>
            <person name="Ikeyama N."/>
            <person name="Murakami T."/>
            <person name="Mori H."/>
            <person name="Yuki M."/>
            <person name="Ohkuma M."/>
        </authorList>
    </citation>
    <scope>NUCLEOTIDE SEQUENCE [LARGE SCALE GENOMIC DNA]</scope>
    <source>
        <strain evidence="4">JCM 31932</strain>
    </source>
</reference>
<dbReference type="OrthoDB" id="9813147at2"/>
<protein>
    <recommendedName>
        <fullName evidence="5">Magnesium chelatase</fullName>
    </recommendedName>
</protein>
<evidence type="ECO:0000259" key="2">
    <source>
        <dbReference type="Pfam" id="PF13335"/>
    </source>
</evidence>
<dbReference type="Proteomes" id="UP000273154">
    <property type="component" value="Chromosome"/>
</dbReference>
<dbReference type="SUPFAM" id="SSF52540">
    <property type="entry name" value="P-loop containing nucleoside triphosphate hydrolases"/>
    <property type="match status" value="1"/>
</dbReference>
<dbReference type="InterPro" id="IPR025158">
    <property type="entry name" value="Mg_chelat-rel_C"/>
</dbReference>
<dbReference type="Gene3D" id="3.30.230.10">
    <property type="match status" value="1"/>
</dbReference>
<dbReference type="EMBL" id="AP019367">
    <property type="protein sequence ID" value="BBH50244.1"/>
    <property type="molecule type" value="Genomic_DNA"/>
</dbReference>
<dbReference type="Gene3D" id="3.40.50.300">
    <property type="entry name" value="P-loop containing nucleotide triphosphate hydrolases"/>
    <property type="match status" value="1"/>
</dbReference>
<dbReference type="GO" id="GO:0005524">
    <property type="term" value="F:ATP binding"/>
    <property type="evidence" value="ECO:0007669"/>
    <property type="project" value="InterPro"/>
</dbReference>
<evidence type="ECO:0000313" key="3">
    <source>
        <dbReference type="EMBL" id="BBH50244.1"/>
    </source>
</evidence>
<dbReference type="SUPFAM" id="SSF54211">
    <property type="entry name" value="Ribosomal protein S5 domain 2-like"/>
    <property type="match status" value="1"/>
</dbReference>
<keyword evidence="4" id="KW-1185">Reference proteome</keyword>
<dbReference type="PANTHER" id="PTHR32039:SF7">
    <property type="entry name" value="COMPETENCE PROTEIN COMM"/>
    <property type="match status" value="1"/>
</dbReference>
<dbReference type="AlphaFoldDB" id="A0A3G9K7F0"/>
<accession>A0A3G9K7F0</accession>